<gene>
    <name evidence="2" type="ORF">INT46_011415</name>
</gene>
<proteinExistence type="predicted"/>
<evidence type="ECO:0000313" key="2">
    <source>
        <dbReference type="EMBL" id="KAG2212088.1"/>
    </source>
</evidence>
<evidence type="ECO:0000313" key="3">
    <source>
        <dbReference type="Proteomes" id="UP000650833"/>
    </source>
</evidence>
<comment type="caution">
    <text evidence="2">The sequence shown here is derived from an EMBL/GenBank/DDBJ whole genome shotgun (WGS) entry which is preliminary data.</text>
</comment>
<dbReference type="Proteomes" id="UP000650833">
    <property type="component" value="Unassembled WGS sequence"/>
</dbReference>
<keyword evidence="1" id="KW-0732">Signal</keyword>
<name>A0A8H7RK86_9FUNG</name>
<feature type="signal peptide" evidence="1">
    <location>
        <begin position="1"/>
        <end position="20"/>
    </location>
</feature>
<dbReference type="AlphaFoldDB" id="A0A8H7RK86"/>
<feature type="chain" id="PRO_5034169252" evidence="1">
    <location>
        <begin position="21"/>
        <end position="149"/>
    </location>
</feature>
<evidence type="ECO:0000256" key="1">
    <source>
        <dbReference type="SAM" id="SignalP"/>
    </source>
</evidence>
<organism evidence="2 3">
    <name type="scientific">Mucor plumbeus</name>
    <dbReference type="NCBI Taxonomy" id="97098"/>
    <lineage>
        <taxon>Eukaryota</taxon>
        <taxon>Fungi</taxon>
        <taxon>Fungi incertae sedis</taxon>
        <taxon>Mucoromycota</taxon>
        <taxon>Mucoromycotina</taxon>
        <taxon>Mucoromycetes</taxon>
        <taxon>Mucorales</taxon>
        <taxon>Mucorineae</taxon>
        <taxon>Mucoraceae</taxon>
        <taxon>Mucor</taxon>
    </lineage>
</organism>
<dbReference type="EMBL" id="JAEPRC010000055">
    <property type="protein sequence ID" value="KAG2212088.1"/>
    <property type="molecule type" value="Genomic_DNA"/>
</dbReference>
<protein>
    <submittedName>
        <fullName evidence="2">Uncharacterized protein</fullName>
    </submittedName>
</protein>
<keyword evidence="3" id="KW-1185">Reference proteome</keyword>
<reference evidence="2" key="1">
    <citation type="submission" date="2020-12" db="EMBL/GenBank/DDBJ databases">
        <title>Metabolic potential, ecology and presence of endohyphal bacteria is reflected in genomic diversity of Mucoromycotina.</title>
        <authorList>
            <person name="Muszewska A."/>
            <person name="Okrasinska A."/>
            <person name="Steczkiewicz K."/>
            <person name="Drgas O."/>
            <person name="Orlowska M."/>
            <person name="Perlinska-Lenart U."/>
            <person name="Aleksandrzak-Piekarczyk T."/>
            <person name="Szatraj K."/>
            <person name="Zielenkiewicz U."/>
            <person name="Pilsyk S."/>
            <person name="Malc E."/>
            <person name="Mieczkowski P."/>
            <person name="Kruszewska J.S."/>
            <person name="Biernat P."/>
            <person name="Pawlowska J."/>
        </authorList>
    </citation>
    <scope>NUCLEOTIDE SEQUENCE</scope>
    <source>
        <strain evidence="2">CBS 226.32</strain>
    </source>
</reference>
<sequence length="149" mass="15207">MKFSSIAIAALTTAVASVSANFNISEPWGQTTWTAGQIGSVAWNASADIAQSLCEIHLLTGDATSATFVTNLTANGNLVPCNFTRANIHPLPDYASGQYSVRVGPNGVVNDQYAYSGLFTYVGNGTVLPDGQTASTTAVAAAATTAATA</sequence>
<accession>A0A8H7RK86</accession>
<dbReference type="OrthoDB" id="5564519at2759"/>